<dbReference type="Pfam" id="PF23344">
    <property type="entry name" value="ZP-N"/>
    <property type="match status" value="1"/>
</dbReference>
<feature type="transmembrane region" description="Helical" evidence="14">
    <location>
        <begin position="370"/>
        <end position="394"/>
    </location>
</feature>
<keyword evidence="5 14" id="KW-0964">Secreted</keyword>
<evidence type="ECO:0000256" key="13">
    <source>
        <dbReference type="ARBA" id="ARBA00023180"/>
    </source>
</evidence>
<protein>
    <recommendedName>
        <fullName evidence="3 14">Zona pellucida sperm-binding protein 3</fullName>
    </recommendedName>
</protein>
<dbReference type="PRINTS" id="PR00023">
    <property type="entry name" value="ZPELLUCIDA"/>
</dbReference>
<dbReference type="InterPro" id="IPR055355">
    <property type="entry name" value="ZP-C"/>
</dbReference>
<comment type="domain">
    <text evidence="14">The ZP domain is involved in the polymerization of the ZP proteins to form the zona pellucida.</text>
</comment>
<dbReference type="GO" id="GO:0035803">
    <property type="term" value="P:egg coat formation"/>
    <property type="evidence" value="ECO:0007669"/>
    <property type="project" value="UniProtKB-UniRule"/>
</dbReference>
<evidence type="ECO:0000256" key="11">
    <source>
        <dbReference type="ARBA" id="ARBA00023136"/>
    </source>
</evidence>
<evidence type="ECO:0000256" key="6">
    <source>
        <dbReference type="ARBA" id="ARBA00022530"/>
    </source>
</evidence>
<dbReference type="GeneTree" id="ENSGT01030000234567"/>
<dbReference type="Gene3D" id="2.60.40.3210">
    <property type="entry name" value="Zona pellucida, ZP-N domain"/>
    <property type="match status" value="1"/>
</dbReference>
<dbReference type="FunFam" id="2.60.40.3210:FF:000001">
    <property type="entry name" value="Zona pellucida sperm-binding protein 3"/>
    <property type="match status" value="1"/>
</dbReference>
<dbReference type="InterPro" id="IPR001507">
    <property type="entry name" value="ZP_dom"/>
</dbReference>
<dbReference type="PANTHER" id="PTHR11576">
    <property type="entry name" value="ZONA PELLUCIDA SPERM-BINDING PROTEIN 3"/>
    <property type="match status" value="1"/>
</dbReference>
<reference evidence="16" key="1">
    <citation type="submission" date="2025-08" db="UniProtKB">
        <authorList>
            <consortium name="Ensembl"/>
        </authorList>
    </citation>
    <scope>IDENTIFICATION</scope>
</reference>
<keyword evidence="11 14" id="KW-0472">Membrane</keyword>
<keyword evidence="7 14" id="KW-0165">Cleavage on pair of basic residues</keyword>
<keyword evidence="12 14" id="KW-1015">Disulfide bond</keyword>
<comment type="subcellular location">
    <subcellularLocation>
        <location evidence="1">Secreted</location>
        <location evidence="1">Extracellular space</location>
        <location evidence="1">Extracellular matrix</location>
    </subcellularLocation>
    <subcellularLocation>
        <location evidence="14">Zona pellucida</location>
    </subcellularLocation>
    <subcellularLocation>
        <location evidence="14">Cell membrane</location>
        <topology evidence="14">Single-pass type I membrane protein</topology>
    </subcellularLocation>
</comment>
<dbReference type="FunFam" id="2.60.40.4100:FF:000002">
    <property type="entry name" value="Zona pellucida sperm-binding protein 3"/>
    <property type="match status" value="1"/>
</dbReference>
<comment type="PTM">
    <text evidence="14">Proteolytically cleaved before the transmembrane segment to yield the secreted ectodomain incorporated in the zona pellucida.</text>
</comment>
<dbReference type="GO" id="GO:0032190">
    <property type="term" value="F:acrosin binding"/>
    <property type="evidence" value="ECO:0007669"/>
    <property type="project" value="TreeGrafter"/>
</dbReference>
<dbReference type="InterPro" id="IPR048290">
    <property type="entry name" value="ZP_chr"/>
</dbReference>
<evidence type="ECO:0000256" key="3">
    <source>
        <dbReference type="ARBA" id="ARBA00017980"/>
    </source>
</evidence>
<evidence type="ECO:0000259" key="15">
    <source>
        <dbReference type="PROSITE" id="PS51034"/>
    </source>
</evidence>
<name>A0A8C5LZ71_9ANUR</name>
<evidence type="ECO:0000256" key="14">
    <source>
        <dbReference type="RuleBase" id="RU367066"/>
    </source>
</evidence>
<dbReference type="PROSITE" id="PS00682">
    <property type="entry name" value="ZP_1"/>
    <property type="match status" value="1"/>
</dbReference>
<dbReference type="InterPro" id="IPR042235">
    <property type="entry name" value="ZP-C_dom"/>
</dbReference>
<evidence type="ECO:0000256" key="12">
    <source>
        <dbReference type="ARBA" id="ARBA00023157"/>
    </source>
</evidence>
<sequence>MGYTDYCSGRGPCRRINVGLVGQSRQLPVSSQHPINVRCMEDMMVVTVQTDLYGTGKLVKASDLTLGPRLCRPSSQSTTTTVIFQQPLQDCGNTLQMSSDWLIYSTMLTYNPTAARNSPIIRTNAAVVPIQCYYPRHGNVSSNAIKPTWLPFSSTISAEERLSFSLKLMTDNWSAPRTSTVFQLGDIFHIEASVDTRNHVPMKVFIDRCVATLSPDVTSSPSYDIIAQNGCLMDGKQDDASSAFRSPRPTPDRLQFTVDAFRFIGSDNSMIYITCNLRAAAQNQVPDPLNKACSFSKPRNIWTDLEGPGDICTCCDSGNCLSSGVDHPDLMPHLSSEQEQKLVRLGPMLVVGVDRSQARGVTQESVSVELWVLVAVITLSLVVVGLGIVAGVLFKKHQPRVVQK</sequence>
<evidence type="ECO:0000256" key="8">
    <source>
        <dbReference type="ARBA" id="ARBA00022692"/>
    </source>
</evidence>
<dbReference type="InterPro" id="IPR055356">
    <property type="entry name" value="ZP-N"/>
</dbReference>
<dbReference type="GO" id="GO:0007339">
    <property type="term" value="P:binding of sperm to zona pellucida"/>
    <property type="evidence" value="ECO:0007669"/>
    <property type="project" value="UniProtKB-UniRule"/>
</dbReference>
<dbReference type="Pfam" id="PF00100">
    <property type="entry name" value="Zona_pellucida"/>
    <property type="match status" value="1"/>
</dbReference>
<dbReference type="Gene3D" id="2.60.40.4100">
    <property type="entry name" value="Zona pellucida, ZP-C domain"/>
    <property type="match status" value="1"/>
</dbReference>
<evidence type="ECO:0000256" key="5">
    <source>
        <dbReference type="ARBA" id="ARBA00022525"/>
    </source>
</evidence>
<keyword evidence="8 14" id="KW-0812">Transmembrane</keyword>
<evidence type="ECO:0000256" key="10">
    <source>
        <dbReference type="ARBA" id="ARBA00022989"/>
    </source>
</evidence>
<keyword evidence="6 14" id="KW-0272">Extracellular matrix</keyword>
<dbReference type="PANTHER" id="PTHR11576:SF2">
    <property type="entry name" value="ZONA PELLUCIDA SPERM-BINDING PROTEIN 3"/>
    <property type="match status" value="1"/>
</dbReference>
<dbReference type="PROSITE" id="PS51034">
    <property type="entry name" value="ZP_2"/>
    <property type="match status" value="1"/>
</dbReference>
<accession>A0A8C5LZ71</accession>
<dbReference type="GO" id="GO:0005886">
    <property type="term" value="C:plasma membrane"/>
    <property type="evidence" value="ECO:0007669"/>
    <property type="project" value="UniProtKB-SubCell"/>
</dbReference>
<comment type="similarity">
    <text evidence="2 14">Belongs to the ZP domain family. ZPC subfamily.</text>
</comment>
<evidence type="ECO:0000256" key="2">
    <source>
        <dbReference type="ARBA" id="ARBA00006735"/>
    </source>
</evidence>
<keyword evidence="10 14" id="KW-1133">Transmembrane helix</keyword>
<comment type="function">
    <text evidence="14">Component of the zona pellucida, an extracellular matrix surrounding oocytes which mediates sperm binding, induction of the acrosome reaction and prevents post-fertilization polyspermy. The zona pellucida is composed of 3 to 4 glycoproteins, ZP1, ZP2, ZP3, and ZP4. ZP3 is essential for sperm binding and zona matrix formation.</text>
</comment>
<organism evidence="16 17">
    <name type="scientific">Leptobrachium leishanense</name>
    <name type="common">Leishan spiny toad</name>
    <dbReference type="NCBI Taxonomy" id="445787"/>
    <lineage>
        <taxon>Eukaryota</taxon>
        <taxon>Metazoa</taxon>
        <taxon>Chordata</taxon>
        <taxon>Craniata</taxon>
        <taxon>Vertebrata</taxon>
        <taxon>Euteleostomi</taxon>
        <taxon>Amphibia</taxon>
        <taxon>Batrachia</taxon>
        <taxon>Anura</taxon>
        <taxon>Pelobatoidea</taxon>
        <taxon>Megophryidae</taxon>
        <taxon>Leptobrachium</taxon>
    </lineage>
</organism>
<evidence type="ECO:0000256" key="7">
    <source>
        <dbReference type="ARBA" id="ARBA00022685"/>
    </source>
</evidence>
<evidence type="ECO:0000256" key="9">
    <source>
        <dbReference type="ARBA" id="ARBA00022729"/>
    </source>
</evidence>
<keyword evidence="4 14" id="KW-1003">Cell membrane</keyword>
<evidence type="ECO:0000313" key="17">
    <source>
        <dbReference type="Proteomes" id="UP000694569"/>
    </source>
</evidence>
<proteinExistence type="inferred from homology"/>
<dbReference type="Ensembl" id="ENSLLET00000004862.1">
    <property type="protein sequence ID" value="ENSLLEP00000004655.1"/>
    <property type="gene ID" value="ENSLLEG00000002912.1"/>
</dbReference>
<dbReference type="Proteomes" id="UP000694569">
    <property type="component" value="Unplaced"/>
</dbReference>
<keyword evidence="17" id="KW-1185">Reference proteome</keyword>
<dbReference type="InterPro" id="IPR017977">
    <property type="entry name" value="ZP_dom_CS"/>
</dbReference>
<evidence type="ECO:0000256" key="4">
    <source>
        <dbReference type="ARBA" id="ARBA00022475"/>
    </source>
</evidence>
<feature type="domain" description="ZP" evidence="15">
    <location>
        <begin position="38"/>
        <end position="300"/>
    </location>
</feature>
<evidence type="ECO:0000256" key="1">
    <source>
        <dbReference type="ARBA" id="ARBA00004498"/>
    </source>
</evidence>
<dbReference type="GO" id="GO:2000344">
    <property type="term" value="P:positive regulation of acrosome reaction"/>
    <property type="evidence" value="ECO:0007669"/>
    <property type="project" value="UniProtKB-UniRule"/>
</dbReference>
<reference evidence="16" key="2">
    <citation type="submission" date="2025-09" db="UniProtKB">
        <authorList>
            <consortium name="Ensembl"/>
        </authorList>
    </citation>
    <scope>IDENTIFICATION</scope>
</reference>
<dbReference type="AlphaFoldDB" id="A0A8C5LZ71"/>
<dbReference type="SMART" id="SM00241">
    <property type="entry name" value="ZP"/>
    <property type="match status" value="1"/>
</dbReference>
<dbReference type="GO" id="GO:0035805">
    <property type="term" value="C:egg coat"/>
    <property type="evidence" value="ECO:0007669"/>
    <property type="project" value="UniProtKB-SubCell"/>
</dbReference>
<keyword evidence="13" id="KW-0325">Glycoprotein</keyword>
<dbReference type="GO" id="GO:0035804">
    <property type="term" value="F:structural constituent of egg coat"/>
    <property type="evidence" value="ECO:0007669"/>
    <property type="project" value="UniProtKB-UniRule"/>
</dbReference>
<evidence type="ECO:0000313" key="16">
    <source>
        <dbReference type="Ensembl" id="ENSLLEP00000004655.1"/>
    </source>
</evidence>
<keyword evidence="9 14" id="KW-0732">Signal</keyword>